<keyword evidence="2" id="KW-1185">Reference proteome</keyword>
<dbReference type="AlphaFoldDB" id="A0A6A5YKI1"/>
<organism evidence="1 2">
    <name type="scientific">Lophiotrema nucula</name>
    <dbReference type="NCBI Taxonomy" id="690887"/>
    <lineage>
        <taxon>Eukaryota</taxon>
        <taxon>Fungi</taxon>
        <taxon>Dikarya</taxon>
        <taxon>Ascomycota</taxon>
        <taxon>Pezizomycotina</taxon>
        <taxon>Dothideomycetes</taxon>
        <taxon>Pleosporomycetidae</taxon>
        <taxon>Pleosporales</taxon>
        <taxon>Lophiotremataceae</taxon>
        <taxon>Lophiotrema</taxon>
    </lineage>
</organism>
<dbReference type="EMBL" id="ML977353">
    <property type="protein sequence ID" value="KAF2107493.1"/>
    <property type="molecule type" value="Genomic_DNA"/>
</dbReference>
<dbReference type="Proteomes" id="UP000799770">
    <property type="component" value="Unassembled WGS sequence"/>
</dbReference>
<proteinExistence type="predicted"/>
<sequence>MSMPTEIATVGDEKVKEIRQNMGQTLSILAAWSKTVTTSAKAMQLSLNAEIASSNRPDIKNAYAAAIIAHDNQVNVLTKNVDTIKENNIELKKHEKKSYLKDSLKVEIKARKLTAEITYRSAVDKQQAYIDEVHGLLNGVGLINEANTWRTNMKNDTSG</sequence>
<protein>
    <submittedName>
        <fullName evidence="1">Uncharacterized protein</fullName>
    </submittedName>
</protein>
<evidence type="ECO:0000313" key="2">
    <source>
        <dbReference type="Proteomes" id="UP000799770"/>
    </source>
</evidence>
<accession>A0A6A5YKI1</accession>
<reference evidence="1" key="1">
    <citation type="journal article" date="2020" name="Stud. Mycol.">
        <title>101 Dothideomycetes genomes: a test case for predicting lifestyles and emergence of pathogens.</title>
        <authorList>
            <person name="Haridas S."/>
            <person name="Albert R."/>
            <person name="Binder M."/>
            <person name="Bloem J."/>
            <person name="Labutti K."/>
            <person name="Salamov A."/>
            <person name="Andreopoulos B."/>
            <person name="Baker S."/>
            <person name="Barry K."/>
            <person name="Bills G."/>
            <person name="Bluhm B."/>
            <person name="Cannon C."/>
            <person name="Castanera R."/>
            <person name="Culley D."/>
            <person name="Daum C."/>
            <person name="Ezra D."/>
            <person name="Gonzalez J."/>
            <person name="Henrissat B."/>
            <person name="Kuo A."/>
            <person name="Liang C."/>
            <person name="Lipzen A."/>
            <person name="Lutzoni F."/>
            <person name="Magnuson J."/>
            <person name="Mondo S."/>
            <person name="Nolan M."/>
            <person name="Ohm R."/>
            <person name="Pangilinan J."/>
            <person name="Park H.-J."/>
            <person name="Ramirez L."/>
            <person name="Alfaro M."/>
            <person name="Sun H."/>
            <person name="Tritt A."/>
            <person name="Yoshinaga Y."/>
            <person name="Zwiers L.-H."/>
            <person name="Turgeon B."/>
            <person name="Goodwin S."/>
            <person name="Spatafora J."/>
            <person name="Crous P."/>
            <person name="Grigoriev I."/>
        </authorList>
    </citation>
    <scope>NUCLEOTIDE SEQUENCE</scope>
    <source>
        <strain evidence="1">CBS 627.86</strain>
    </source>
</reference>
<evidence type="ECO:0000313" key="1">
    <source>
        <dbReference type="EMBL" id="KAF2107493.1"/>
    </source>
</evidence>
<gene>
    <name evidence="1" type="ORF">BDV96DRAFT_653585</name>
</gene>
<name>A0A6A5YKI1_9PLEO</name>